<dbReference type="RefSeq" id="WP_004357413.1">
    <property type="nucleotide sequence ID" value="NZ_AMXF01000014.1"/>
</dbReference>
<dbReference type="Proteomes" id="UP000013047">
    <property type="component" value="Unassembled WGS sequence"/>
</dbReference>
<proteinExistence type="predicted"/>
<dbReference type="EMBL" id="AMXF01000014">
    <property type="protein sequence ID" value="ENO98377.1"/>
    <property type="molecule type" value="Genomic_DNA"/>
</dbReference>
<accession>N6ZV75</accession>
<comment type="caution">
    <text evidence="1">The sequence shown here is derived from an EMBL/GenBank/DDBJ whole genome shotgun (WGS) entry which is preliminary data.</text>
</comment>
<protein>
    <submittedName>
        <fullName evidence="1">Uncharacterized protein</fullName>
    </submittedName>
</protein>
<sequence length="191" mass="22072">MTINYEFNAFMNRVREGLPEHLLEGHPDFVRRREAFNEVNARYEKAKAAFSRAIGVVTQLEKSLPRLQSDYDKLKARLPELAMQAIEERDVKFTAAVDARRELERIKFEMEARNDALARVRRDIAFGGLQREAESAAIEHSSATEQLDKGVRRDREDLVQVLARASWDDTIEVLPEWPARNEAFAFARNLL</sequence>
<reference evidence="1 2" key="1">
    <citation type="submission" date="2012-09" db="EMBL/GenBank/DDBJ databases">
        <title>Draft Genome Sequences of 6 Strains from Genus Thauera.</title>
        <authorList>
            <person name="Liu B."/>
            <person name="Shapleigh J.P."/>
            <person name="Frostegard A.H."/>
        </authorList>
    </citation>
    <scope>NUCLEOTIDE SEQUENCE [LARGE SCALE GENOMIC DNA]</scope>
    <source>
        <strain evidence="1 2">B4P</strain>
    </source>
</reference>
<name>N6ZV75_9RHOO</name>
<keyword evidence="2" id="KW-1185">Reference proteome</keyword>
<gene>
    <name evidence="1" type="ORF">C667_04079</name>
</gene>
<dbReference type="AlphaFoldDB" id="N6ZV75"/>
<evidence type="ECO:0000313" key="2">
    <source>
        <dbReference type="Proteomes" id="UP000013047"/>
    </source>
</evidence>
<organism evidence="1 2">
    <name type="scientific">Thauera phenylacetica B4P</name>
    <dbReference type="NCBI Taxonomy" id="1234382"/>
    <lineage>
        <taxon>Bacteria</taxon>
        <taxon>Pseudomonadati</taxon>
        <taxon>Pseudomonadota</taxon>
        <taxon>Betaproteobacteria</taxon>
        <taxon>Rhodocyclales</taxon>
        <taxon>Zoogloeaceae</taxon>
        <taxon>Thauera</taxon>
    </lineage>
</organism>
<evidence type="ECO:0000313" key="1">
    <source>
        <dbReference type="EMBL" id="ENO98377.1"/>
    </source>
</evidence>